<organism evidence="3 4">
    <name type="scientific">Flavobacterium enshiense DK69</name>
    <dbReference type="NCBI Taxonomy" id="1107311"/>
    <lineage>
        <taxon>Bacteria</taxon>
        <taxon>Pseudomonadati</taxon>
        <taxon>Bacteroidota</taxon>
        <taxon>Flavobacteriia</taxon>
        <taxon>Flavobacteriales</taxon>
        <taxon>Flavobacteriaceae</taxon>
        <taxon>Flavobacterium</taxon>
    </lineage>
</organism>
<dbReference type="Proteomes" id="UP000030149">
    <property type="component" value="Unassembled WGS sequence"/>
</dbReference>
<feature type="region of interest" description="Disordered" evidence="1">
    <location>
        <begin position="225"/>
        <end position="246"/>
    </location>
</feature>
<dbReference type="EMBL" id="JRLZ01000009">
    <property type="protein sequence ID" value="KGO95541.1"/>
    <property type="molecule type" value="Genomic_DNA"/>
</dbReference>
<dbReference type="PATRIC" id="fig|1107311.3.peg.1989"/>
<dbReference type="Pfam" id="PF10988">
    <property type="entry name" value="DUF2807"/>
    <property type="match status" value="1"/>
</dbReference>
<reference evidence="4" key="1">
    <citation type="submission" date="2013-09" db="EMBL/GenBank/DDBJ databases">
        <authorList>
            <person name="Zeng Z."/>
            <person name="Chen C."/>
        </authorList>
    </citation>
    <scope>NUCLEOTIDE SEQUENCE [LARGE SCALE GENOMIC DNA]</scope>
    <source>
        <strain evidence="4">DK69</strain>
    </source>
</reference>
<name>V6SEE7_9FLAO</name>
<evidence type="ECO:0000259" key="2">
    <source>
        <dbReference type="Pfam" id="PF10988"/>
    </source>
</evidence>
<reference evidence="3 4" key="2">
    <citation type="journal article" date="2015" name="Stand. Genomic Sci.">
        <title>High quality draft genomic sequence of Flavobacterium enshiense DK69(T) and comparison among Flavobacterium genomes.</title>
        <authorList>
            <person name="Zeng Z."/>
            <person name="Chen C."/>
            <person name="Du H."/>
            <person name="Wang G."/>
            <person name="Li M."/>
        </authorList>
    </citation>
    <scope>NUCLEOTIDE SEQUENCE [LARGE SCALE GENOMIC DNA]</scope>
    <source>
        <strain evidence="3 4">DK69</strain>
    </source>
</reference>
<dbReference type="AlphaFoldDB" id="V6SEE7"/>
<dbReference type="OrthoDB" id="1422484at2"/>
<proteinExistence type="predicted"/>
<dbReference type="Gene3D" id="2.160.20.120">
    <property type="match status" value="1"/>
</dbReference>
<dbReference type="eggNOG" id="COG3595">
    <property type="taxonomic scope" value="Bacteria"/>
</dbReference>
<evidence type="ECO:0000313" key="3">
    <source>
        <dbReference type="EMBL" id="KGO95541.1"/>
    </source>
</evidence>
<sequence length="246" mass="25815">MTKLVFHITKIVIATVLAVLFGSCHSNIGLGNNITGSGNVTKEVRNLSGFNKVTVSDGLDCEIQQSDKFAVIVEADDNLHEGITTTVENGVLKIDSEYNRYKNVNSKKIIVQMPVIVSLESNGGSTLKSLNTLKGDAIKIKSSSGSEINVDIESDTITCESTSGSELNLKGKALKAYAHSSSGSSIKAGNLMANEIDAQSTSGSSITVAPIVLLDAKASSGSSINYTKVPQQLRKESTSGGSVSEK</sequence>
<evidence type="ECO:0000256" key="1">
    <source>
        <dbReference type="SAM" id="MobiDB-lite"/>
    </source>
</evidence>
<protein>
    <recommendedName>
        <fullName evidence="2">Putative auto-transporter adhesin head GIN domain-containing protein</fullName>
    </recommendedName>
</protein>
<gene>
    <name evidence="3" type="ORF">Q767_09900</name>
</gene>
<feature type="domain" description="Putative auto-transporter adhesin head GIN" evidence="2">
    <location>
        <begin position="50"/>
        <end position="228"/>
    </location>
</feature>
<comment type="caution">
    <text evidence="3">The sequence shown here is derived from an EMBL/GenBank/DDBJ whole genome shotgun (WGS) entry which is preliminary data.</text>
</comment>
<keyword evidence="4" id="KW-1185">Reference proteome</keyword>
<dbReference type="InterPro" id="IPR021255">
    <property type="entry name" value="DUF2807"/>
</dbReference>
<evidence type="ECO:0000313" key="4">
    <source>
        <dbReference type="Proteomes" id="UP000030149"/>
    </source>
</evidence>
<dbReference type="PROSITE" id="PS51257">
    <property type="entry name" value="PROKAR_LIPOPROTEIN"/>
    <property type="match status" value="1"/>
</dbReference>
<dbReference type="STRING" id="1107311.Q767_09900"/>
<dbReference type="RefSeq" id="WP_023574007.1">
    <property type="nucleotide sequence ID" value="NZ_AVCS01000013.1"/>
</dbReference>
<accession>V6SEE7</accession>